<dbReference type="AlphaFoldDB" id="C0BU93"/>
<dbReference type="EMBL" id="ABXX02000004">
    <property type="protein sequence ID" value="EEG70234.1"/>
    <property type="molecule type" value="Genomic_DNA"/>
</dbReference>
<comment type="caution">
    <text evidence="1">The sequence shown here is derived from an EMBL/GenBank/DDBJ whole genome shotgun (WGS) entry which is preliminary data.</text>
</comment>
<protein>
    <submittedName>
        <fullName evidence="1">Uncharacterized protein</fullName>
    </submittedName>
</protein>
<accession>C0BU93</accession>
<name>C0BU93_BIFPS</name>
<dbReference type="Proteomes" id="UP000003875">
    <property type="component" value="Unassembled WGS sequence"/>
</dbReference>
<reference evidence="1 2" key="2">
    <citation type="submission" date="2009-02" db="EMBL/GenBank/DDBJ databases">
        <authorList>
            <person name="Fulton L."/>
            <person name="Clifton S."/>
            <person name="Fulton B."/>
            <person name="Xu J."/>
            <person name="Minx P."/>
            <person name="Pepin K.H."/>
            <person name="Johnson M."/>
            <person name="Bhonagiri V."/>
            <person name="Nash W.E."/>
            <person name="Mardis E.R."/>
            <person name="Wilson R.K."/>
        </authorList>
    </citation>
    <scope>NUCLEOTIDE SEQUENCE [LARGE SCALE GENOMIC DNA]</scope>
    <source>
        <strain evidence="1 2">DSM 20438</strain>
    </source>
</reference>
<proteinExistence type="predicted"/>
<evidence type="ECO:0000313" key="1">
    <source>
        <dbReference type="EMBL" id="EEG70234.1"/>
    </source>
</evidence>
<gene>
    <name evidence="1" type="ORF">BIFPSEUDO_03975</name>
</gene>
<organism evidence="1 2">
    <name type="scientific">Bifidobacterium pseudocatenulatum DSM 20438 = JCM 1200 = LMG 10505</name>
    <dbReference type="NCBI Taxonomy" id="547043"/>
    <lineage>
        <taxon>Bacteria</taxon>
        <taxon>Bacillati</taxon>
        <taxon>Actinomycetota</taxon>
        <taxon>Actinomycetes</taxon>
        <taxon>Bifidobacteriales</taxon>
        <taxon>Bifidobacteriaceae</taxon>
        <taxon>Bifidobacterium</taxon>
    </lineage>
</organism>
<evidence type="ECO:0000313" key="2">
    <source>
        <dbReference type="Proteomes" id="UP000003875"/>
    </source>
</evidence>
<reference evidence="1 2" key="1">
    <citation type="submission" date="2009-02" db="EMBL/GenBank/DDBJ databases">
        <title>Draft genome sequence of Bifidobacterium pseudocatenulatum (DSM 20438).</title>
        <authorList>
            <person name="Sudarsanam P."/>
            <person name="Ley R."/>
            <person name="Guruge J."/>
            <person name="Turnbaugh P.J."/>
            <person name="Mahowald M."/>
            <person name="Liep D."/>
            <person name="Gordon J."/>
        </authorList>
    </citation>
    <scope>NUCLEOTIDE SEQUENCE [LARGE SCALE GENOMIC DNA]</scope>
    <source>
        <strain evidence="1 2">DSM 20438</strain>
    </source>
</reference>
<sequence length="54" mass="6347">MICRFFDLQIFGLTSRFRFFTENQGREVNSYIRGLNRGRNPLENTPETALFGTD</sequence>